<evidence type="ECO:0000256" key="1">
    <source>
        <dbReference type="ARBA" id="ARBA00022485"/>
    </source>
</evidence>
<dbReference type="InterPro" id="IPR017896">
    <property type="entry name" value="4Fe4S_Fe-S-bd"/>
</dbReference>
<evidence type="ECO:0000313" key="6">
    <source>
        <dbReference type="EMBL" id="AIG97794.1"/>
    </source>
</evidence>
<dbReference type="PROSITE" id="PS00198">
    <property type="entry name" value="4FE4S_FER_1"/>
    <property type="match status" value="1"/>
</dbReference>
<evidence type="ECO:0000313" key="7">
    <source>
        <dbReference type="Proteomes" id="UP000028501"/>
    </source>
</evidence>
<evidence type="ECO:0000256" key="2">
    <source>
        <dbReference type="ARBA" id="ARBA00022723"/>
    </source>
</evidence>
<dbReference type="PANTHER" id="PTHR24960">
    <property type="entry name" value="PHOTOSYSTEM I IRON-SULFUR CENTER-RELATED"/>
    <property type="match status" value="1"/>
</dbReference>
<dbReference type="EMBL" id="CP006577">
    <property type="protein sequence ID" value="AIG97794.1"/>
    <property type="molecule type" value="Genomic_DNA"/>
</dbReference>
<dbReference type="GO" id="GO:0046872">
    <property type="term" value="F:metal ion binding"/>
    <property type="evidence" value="ECO:0007669"/>
    <property type="project" value="UniProtKB-KW"/>
</dbReference>
<dbReference type="RefSeq" id="WP_010878423.1">
    <property type="nucleotide sequence ID" value="NZ_CP006577.1"/>
</dbReference>
<dbReference type="Pfam" id="PF00037">
    <property type="entry name" value="Fer4"/>
    <property type="match status" value="2"/>
</dbReference>
<dbReference type="InterPro" id="IPR050157">
    <property type="entry name" value="PSI_iron-sulfur_center"/>
</dbReference>
<keyword evidence="3" id="KW-0408">Iron</keyword>
<dbReference type="SUPFAM" id="SSF54862">
    <property type="entry name" value="4Fe-4S ferredoxins"/>
    <property type="match status" value="1"/>
</dbReference>
<organism evidence="6 7">
    <name type="scientific">Archaeoglobus fulgidus DSM 8774</name>
    <dbReference type="NCBI Taxonomy" id="1344584"/>
    <lineage>
        <taxon>Archaea</taxon>
        <taxon>Methanobacteriati</taxon>
        <taxon>Methanobacteriota</taxon>
        <taxon>Archaeoglobi</taxon>
        <taxon>Archaeoglobales</taxon>
        <taxon>Archaeoglobaceae</taxon>
        <taxon>Archaeoglobus</taxon>
    </lineage>
</organism>
<evidence type="ECO:0000256" key="3">
    <source>
        <dbReference type="ARBA" id="ARBA00023004"/>
    </source>
</evidence>
<feature type="domain" description="4Fe-4S ferredoxin-type" evidence="5">
    <location>
        <begin position="30"/>
        <end position="58"/>
    </location>
</feature>
<sequence>MPAVIDAARCDGCGLCIPECKGNAIHLNGSKAYVDEDACMECGACVRACPNNAISVEW</sequence>
<keyword evidence="2" id="KW-0479">Metal-binding</keyword>
<gene>
    <name evidence="6" type="ORF">AFULGI_00010090</name>
</gene>
<dbReference type="KEGG" id="afg:AFULGI_00010090"/>
<accession>A0A075WFA7</accession>
<dbReference type="GO" id="GO:0016491">
    <property type="term" value="F:oxidoreductase activity"/>
    <property type="evidence" value="ECO:0007669"/>
    <property type="project" value="UniProtKB-ARBA"/>
</dbReference>
<evidence type="ECO:0000259" key="5">
    <source>
        <dbReference type="PROSITE" id="PS51379"/>
    </source>
</evidence>
<dbReference type="GeneID" id="24794521"/>
<dbReference type="PANTHER" id="PTHR24960:SF79">
    <property type="entry name" value="PHOTOSYSTEM I IRON-SULFUR CENTER"/>
    <property type="match status" value="1"/>
</dbReference>
<dbReference type="HOGENOM" id="CLU_139698_11_4_2"/>
<dbReference type="Gene3D" id="3.30.70.20">
    <property type="match status" value="1"/>
</dbReference>
<protein>
    <submittedName>
        <fullName evidence="6">Dissimilatory sulfite reductase (Desulfoviridin), alpha and beta subunit</fullName>
    </submittedName>
</protein>
<feature type="domain" description="4Fe-4S ferredoxin-type" evidence="5">
    <location>
        <begin position="1"/>
        <end position="29"/>
    </location>
</feature>
<dbReference type="Proteomes" id="UP000028501">
    <property type="component" value="Chromosome"/>
</dbReference>
<evidence type="ECO:0000256" key="4">
    <source>
        <dbReference type="ARBA" id="ARBA00023014"/>
    </source>
</evidence>
<proteinExistence type="predicted"/>
<dbReference type="PROSITE" id="PS51379">
    <property type="entry name" value="4FE4S_FER_2"/>
    <property type="match status" value="2"/>
</dbReference>
<keyword evidence="4" id="KW-0411">Iron-sulfur</keyword>
<dbReference type="InterPro" id="IPR017900">
    <property type="entry name" value="4Fe4S_Fe_S_CS"/>
</dbReference>
<dbReference type="AlphaFoldDB" id="A0A075WFA7"/>
<keyword evidence="1" id="KW-0004">4Fe-4S</keyword>
<dbReference type="GO" id="GO:0051539">
    <property type="term" value="F:4 iron, 4 sulfur cluster binding"/>
    <property type="evidence" value="ECO:0007669"/>
    <property type="project" value="UniProtKB-KW"/>
</dbReference>
<reference evidence="6 7" key="1">
    <citation type="submission" date="2013-07" db="EMBL/GenBank/DDBJ databases">
        <title>Genome of Archaeoglobus fulgidus.</title>
        <authorList>
            <person name="Fiebig A."/>
            <person name="Birkeland N.-K."/>
        </authorList>
    </citation>
    <scope>NUCLEOTIDE SEQUENCE [LARGE SCALE GENOMIC DNA]</scope>
    <source>
        <strain evidence="6 7">DSM 8774</strain>
    </source>
</reference>
<name>A0A075WFA7_ARCFL</name>